<dbReference type="GO" id="GO:0032259">
    <property type="term" value="P:methylation"/>
    <property type="evidence" value="ECO:0007669"/>
    <property type="project" value="UniProtKB-KW"/>
</dbReference>
<dbReference type="PANTHER" id="PTHR11006">
    <property type="entry name" value="PROTEIN ARGININE N-METHYLTRANSFERASE"/>
    <property type="match status" value="1"/>
</dbReference>
<dbReference type="Gene3D" id="3.40.50.150">
    <property type="entry name" value="Vaccinia Virus protein VP39"/>
    <property type="match status" value="1"/>
</dbReference>
<dbReference type="GO" id="GO:0005634">
    <property type="term" value="C:nucleus"/>
    <property type="evidence" value="ECO:0007669"/>
    <property type="project" value="TreeGrafter"/>
</dbReference>
<dbReference type="AlphaFoldDB" id="A0AA86SYW8"/>
<dbReference type="PROSITE" id="PS51678">
    <property type="entry name" value="SAM_MT_PRMT"/>
    <property type="match status" value="1"/>
</dbReference>
<keyword evidence="3 4" id="KW-0949">S-adenosyl-L-methionine</keyword>
<gene>
    <name evidence="6" type="ORF">AYBTSS11_LOCUS27572</name>
</gene>
<dbReference type="Pfam" id="PF22528">
    <property type="entry name" value="PRMT_C"/>
    <property type="match status" value="1"/>
</dbReference>
<dbReference type="InterPro" id="IPR055135">
    <property type="entry name" value="PRMT_dom"/>
</dbReference>
<evidence type="ECO:0000256" key="4">
    <source>
        <dbReference type="PROSITE-ProRule" id="PRU01015"/>
    </source>
</evidence>
<protein>
    <recommendedName>
        <fullName evidence="5">Protein arginine N-methyltransferase domain-containing protein</fullName>
    </recommendedName>
</protein>
<dbReference type="Proteomes" id="UP001189624">
    <property type="component" value="Chromosome 9"/>
</dbReference>
<dbReference type="GO" id="GO:0042054">
    <property type="term" value="F:histone methyltransferase activity"/>
    <property type="evidence" value="ECO:0007669"/>
    <property type="project" value="TreeGrafter"/>
</dbReference>
<dbReference type="Gene3D" id="2.70.160.11">
    <property type="entry name" value="Hnrnp arginine n-methyltransferase1"/>
    <property type="match status" value="2"/>
</dbReference>
<keyword evidence="7" id="KW-1185">Reference proteome</keyword>
<proteinExistence type="predicted"/>
<sequence>MGTSANAGAGGRGAPVPKDVDYANYFCTYAFLYHQKEMLSDRVRMDAYFNAIFENKRHFAGKTVLDVGTGSGILAIWSAQAGARKVYAVEATKMSEHARALVKANNLQNVVEVIEGSMEDVTLPEKVDVIISEWMGYFLLRESMFDSVIHARDHWLKPTGVMYPSHARMWMAPIRTGIGDHKLAEYASTMDEWHAFVDETKTYYGVDMGSLTKPFSEEQRKYYLQASSCRLLRFFNFGLGWILGHVVRLRGSGTSSSWQTRVLWHDFHHGCSMTPFSDDESSCMSGNEKSNSLLLKDSSSKTYFCVIVVGLHAGHLDCKRGLRCCDVLGTFSAVSCMADRAVVFSGHSNLVPNGLAWVSVSGWPDADSAPVIVHSIIVLELELCICVPYAFDFCFCIYTSLWNNLHPHQVIGTAAIIKEIDCLTATVTDIEKVRANFSLSISMENTKLCGFGGWFDVHFRGRSEDPAEQEIELTTAPSVDYGTHWGQQVFLLHPPMHLSEGDDLKVSFLMSRSKENHRLMEVELGCEIHQHSGKLLAPFKNKYYIE</sequence>
<feature type="domain" description="Protein arginine N-methyltransferase" evidence="5">
    <location>
        <begin position="399"/>
        <end position="525"/>
    </location>
</feature>
<evidence type="ECO:0000313" key="7">
    <source>
        <dbReference type="Proteomes" id="UP001189624"/>
    </source>
</evidence>
<accession>A0AA86SYW8</accession>
<keyword evidence="1 4" id="KW-0489">Methyltransferase</keyword>
<keyword evidence="2 4" id="KW-0808">Transferase</keyword>
<dbReference type="CDD" id="cd02440">
    <property type="entry name" value="AdoMet_MTases"/>
    <property type="match status" value="1"/>
</dbReference>
<dbReference type="PANTHER" id="PTHR11006:SF68">
    <property type="entry name" value="PROTEIN ARGININE N-METHYLTRANSFERASE PRMT10"/>
    <property type="match status" value="1"/>
</dbReference>
<dbReference type="FunFam" id="3.40.50.150:FF:000132">
    <property type="entry name" value="Protein arginine N-methyltransferase PRMT10"/>
    <property type="match status" value="1"/>
</dbReference>
<evidence type="ECO:0000256" key="2">
    <source>
        <dbReference type="ARBA" id="ARBA00022679"/>
    </source>
</evidence>
<dbReference type="Pfam" id="PF06325">
    <property type="entry name" value="PrmA"/>
    <property type="match status" value="1"/>
</dbReference>
<dbReference type="SUPFAM" id="SSF53335">
    <property type="entry name" value="S-adenosyl-L-methionine-dependent methyltransferases"/>
    <property type="match status" value="2"/>
</dbReference>
<dbReference type="Gramene" id="rna-AYBTSS11_LOCUS27572">
    <property type="protein sequence ID" value="CAJ1975447.1"/>
    <property type="gene ID" value="gene-AYBTSS11_LOCUS27572"/>
</dbReference>
<evidence type="ECO:0000259" key="5">
    <source>
        <dbReference type="Pfam" id="PF22528"/>
    </source>
</evidence>
<organism evidence="6 7">
    <name type="scientific">Sphenostylis stenocarpa</name>
    <dbReference type="NCBI Taxonomy" id="92480"/>
    <lineage>
        <taxon>Eukaryota</taxon>
        <taxon>Viridiplantae</taxon>
        <taxon>Streptophyta</taxon>
        <taxon>Embryophyta</taxon>
        <taxon>Tracheophyta</taxon>
        <taxon>Spermatophyta</taxon>
        <taxon>Magnoliopsida</taxon>
        <taxon>eudicotyledons</taxon>
        <taxon>Gunneridae</taxon>
        <taxon>Pentapetalae</taxon>
        <taxon>rosids</taxon>
        <taxon>fabids</taxon>
        <taxon>Fabales</taxon>
        <taxon>Fabaceae</taxon>
        <taxon>Papilionoideae</taxon>
        <taxon>50 kb inversion clade</taxon>
        <taxon>NPAAA clade</taxon>
        <taxon>indigoferoid/millettioid clade</taxon>
        <taxon>Phaseoleae</taxon>
        <taxon>Sphenostylis</taxon>
    </lineage>
</organism>
<dbReference type="InterPro" id="IPR029063">
    <property type="entry name" value="SAM-dependent_MTases_sf"/>
</dbReference>
<dbReference type="EMBL" id="OY731406">
    <property type="protein sequence ID" value="CAJ1975447.1"/>
    <property type="molecule type" value="Genomic_DNA"/>
</dbReference>
<dbReference type="GO" id="GO:0016274">
    <property type="term" value="F:protein-arginine N-methyltransferase activity"/>
    <property type="evidence" value="ECO:0007669"/>
    <property type="project" value="InterPro"/>
</dbReference>
<dbReference type="InterPro" id="IPR025799">
    <property type="entry name" value="Arg_MeTrfase"/>
</dbReference>
<evidence type="ECO:0000256" key="3">
    <source>
        <dbReference type="ARBA" id="ARBA00022691"/>
    </source>
</evidence>
<reference evidence="6" key="1">
    <citation type="submission" date="2023-10" db="EMBL/GenBank/DDBJ databases">
        <authorList>
            <person name="Domelevo Entfellner J.-B."/>
        </authorList>
    </citation>
    <scope>NUCLEOTIDE SEQUENCE</scope>
</reference>
<evidence type="ECO:0000313" key="6">
    <source>
        <dbReference type="EMBL" id="CAJ1975447.1"/>
    </source>
</evidence>
<name>A0AA86SYW8_9FABA</name>
<evidence type="ECO:0000256" key="1">
    <source>
        <dbReference type="ARBA" id="ARBA00022603"/>
    </source>
</evidence>